<evidence type="ECO:0000256" key="12">
    <source>
        <dbReference type="ARBA" id="ARBA00022683"/>
    </source>
</evidence>
<evidence type="ECO:0000256" key="18">
    <source>
        <dbReference type="PIRSR" id="PIRSR000732-1"/>
    </source>
</evidence>
<evidence type="ECO:0000256" key="7">
    <source>
        <dbReference type="ARBA" id="ARBA00016544"/>
    </source>
</evidence>
<dbReference type="InterPro" id="IPR015813">
    <property type="entry name" value="Pyrv/PenolPyrv_kinase-like_dom"/>
</dbReference>
<proteinExistence type="inferred from homology"/>
<sequence>MELKGIAAASGYAIGPAFILQHVEVEAERRELASGEVKAEVTRLEEKVQEAIGQLEKIKADTEKKLGEDHAGIFATHILVLQDEEYIGQVIAKIQEEKVNAEYALKQVTEELVTIFASMDNAYMNERVADFKDVCSRVLQLLAGVTSRSLDDFEEPVVLIADDLAPSDTAQLNRDKVAGFATNIGGRTSHSAIMARSMEIPAVVGLKKATEEIKDGDYVILDGSKGVIIINPEEDVLKAYQEQLVKYEKRLAEIRKYKDQPSISQDGHHVELVANIGNPQDALGARNNGAEGVGLYRTEFLYMGRNDFPSEEEQFEAYKNVAEIMGAEKPVVIRSLDIGGDKELPYLDLPKEMNPFLGYRAIRLCLDRKDLFKTQLRAILRASAHGNIKLMYPMISSLFELREANRILDEVKKELAAENIPFNSGMEVGMMIEVPAAAVIADQLAKEVDFFSIGTNDLVQYTMAVDRMNEKVSYLTQPFNPAILRLIHMVISAAHKEGKWAGMCGEMAGNLTAIPILLGLGLDEFSMSASSVLPARVLINKLNKKDMEKLAQQVLNMENAEEIQTFVQKQVPGVTELQM</sequence>
<accession>A0A1V0UVE2</accession>
<evidence type="ECO:0000256" key="14">
    <source>
        <dbReference type="ARBA" id="ARBA00022777"/>
    </source>
</evidence>
<dbReference type="SUPFAM" id="SSF52009">
    <property type="entry name" value="Phosphohistidine domain"/>
    <property type="match status" value="1"/>
</dbReference>
<evidence type="ECO:0000259" key="23">
    <source>
        <dbReference type="Pfam" id="PF05524"/>
    </source>
</evidence>
<dbReference type="PROSITE" id="PS00742">
    <property type="entry name" value="PEP_ENZYMES_2"/>
    <property type="match status" value="1"/>
</dbReference>
<evidence type="ECO:0000259" key="22">
    <source>
        <dbReference type="Pfam" id="PF02896"/>
    </source>
</evidence>
<dbReference type="NCBIfam" id="TIGR01417">
    <property type="entry name" value="PTS_I_fam"/>
    <property type="match status" value="1"/>
</dbReference>
<protein>
    <recommendedName>
        <fullName evidence="7 17">Phosphoenolpyruvate-protein phosphotransferase</fullName>
        <ecNumber evidence="6 17">2.7.3.9</ecNumber>
    </recommendedName>
    <alternativeName>
        <fullName evidence="16 17">Phosphotransferase system, enzyme I</fullName>
    </alternativeName>
</protein>
<keyword evidence="11 17" id="KW-0808">Transferase</keyword>
<keyword evidence="14 17" id="KW-0418">Kinase</keyword>
<dbReference type="Gene3D" id="3.20.20.60">
    <property type="entry name" value="Phosphoenolpyruvate-binding domains"/>
    <property type="match status" value="1"/>
</dbReference>
<dbReference type="EC" id="2.7.3.9" evidence="6 17"/>
<evidence type="ECO:0000256" key="15">
    <source>
        <dbReference type="ARBA" id="ARBA00022842"/>
    </source>
</evidence>
<evidence type="ECO:0000259" key="21">
    <source>
        <dbReference type="Pfam" id="PF00391"/>
    </source>
</evidence>
<evidence type="ECO:0000256" key="8">
    <source>
        <dbReference type="ARBA" id="ARBA00022448"/>
    </source>
</evidence>
<evidence type="ECO:0000256" key="11">
    <source>
        <dbReference type="ARBA" id="ARBA00022679"/>
    </source>
</evidence>
<evidence type="ECO:0000256" key="16">
    <source>
        <dbReference type="ARBA" id="ARBA00033235"/>
    </source>
</evidence>
<keyword evidence="12 17" id="KW-0598">Phosphotransferase system</keyword>
<feature type="domain" description="Phosphotransferase system enzyme I N-terminal" evidence="23">
    <location>
        <begin position="4"/>
        <end position="127"/>
    </location>
</feature>
<feature type="binding site" evidence="20">
    <location>
        <position position="457"/>
    </location>
    <ligand>
        <name>Mg(2+)</name>
        <dbReference type="ChEBI" id="CHEBI:18420"/>
    </ligand>
</feature>
<dbReference type="InterPro" id="IPR006318">
    <property type="entry name" value="PTS_EI-like"/>
</dbReference>
<feature type="binding site" evidence="19">
    <location>
        <begin position="456"/>
        <end position="457"/>
    </location>
    <ligand>
        <name>phosphoenolpyruvate</name>
        <dbReference type="ChEBI" id="CHEBI:58702"/>
    </ligand>
</feature>
<dbReference type="InterPro" id="IPR008731">
    <property type="entry name" value="PTS_EIN"/>
</dbReference>
<dbReference type="InterPro" id="IPR024692">
    <property type="entry name" value="PTS_EI"/>
</dbReference>
<dbReference type="InterPro" id="IPR000121">
    <property type="entry name" value="PEP_util_C"/>
</dbReference>
<feature type="binding site" evidence="19">
    <location>
        <position position="467"/>
    </location>
    <ligand>
        <name>phosphoenolpyruvate</name>
        <dbReference type="ChEBI" id="CHEBI:58702"/>
    </ligand>
</feature>
<evidence type="ECO:0000256" key="19">
    <source>
        <dbReference type="PIRSR" id="PIRSR000732-2"/>
    </source>
</evidence>
<evidence type="ECO:0000256" key="20">
    <source>
        <dbReference type="PIRSR" id="PIRSR000732-3"/>
    </source>
</evidence>
<evidence type="ECO:0000256" key="3">
    <source>
        <dbReference type="ARBA" id="ARBA00002728"/>
    </source>
</evidence>
<feature type="binding site" evidence="19">
    <location>
        <position position="297"/>
    </location>
    <ligand>
        <name>phosphoenolpyruvate</name>
        <dbReference type="ChEBI" id="CHEBI:58702"/>
    </ligand>
</feature>
<dbReference type="RefSeq" id="WP_083040954.1">
    <property type="nucleotide sequence ID" value="NZ_CP020557.1"/>
</dbReference>
<dbReference type="GO" id="GO:0016301">
    <property type="term" value="F:kinase activity"/>
    <property type="evidence" value="ECO:0007669"/>
    <property type="project" value="UniProtKB-KW"/>
</dbReference>
<feature type="binding site" evidence="20">
    <location>
        <position position="433"/>
    </location>
    <ligand>
        <name>Mg(2+)</name>
        <dbReference type="ChEBI" id="CHEBI:18420"/>
    </ligand>
</feature>
<dbReference type="GO" id="GO:0005737">
    <property type="term" value="C:cytoplasm"/>
    <property type="evidence" value="ECO:0007669"/>
    <property type="project" value="UniProtKB-SubCell"/>
</dbReference>
<evidence type="ECO:0000256" key="1">
    <source>
        <dbReference type="ARBA" id="ARBA00000683"/>
    </source>
</evidence>
<evidence type="ECO:0000256" key="2">
    <source>
        <dbReference type="ARBA" id="ARBA00001946"/>
    </source>
</evidence>
<dbReference type="Gene3D" id="3.50.30.10">
    <property type="entry name" value="Phosphohistidine domain"/>
    <property type="match status" value="1"/>
</dbReference>
<dbReference type="PIRSF" id="PIRSF000732">
    <property type="entry name" value="PTS_enzyme_I"/>
    <property type="match status" value="1"/>
</dbReference>
<dbReference type="Gene3D" id="1.10.274.10">
    <property type="entry name" value="PtsI, HPr-binding domain"/>
    <property type="match status" value="1"/>
</dbReference>
<dbReference type="FunFam" id="3.20.20.60:FF:000007">
    <property type="entry name" value="Phosphoenolpyruvate-protein phosphotransferase"/>
    <property type="match status" value="1"/>
</dbReference>
<dbReference type="Pfam" id="PF00391">
    <property type="entry name" value="PEP-utilizers"/>
    <property type="match status" value="1"/>
</dbReference>
<dbReference type="InterPro" id="IPR040442">
    <property type="entry name" value="Pyrv_kinase-like_dom_sf"/>
</dbReference>
<comment type="function">
    <text evidence="3 17">General (non sugar-specific) component of the phosphoenolpyruvate-dependent sugar phosphotransferase system (sugar PTS). This major carbohydrate active-transport system catalyzes the phosphorylation of incoming sugar substrates concomitantly with their translocation across the cell membrane. Enzyme I transfers the phosphoryl group from phosphoenolpyruvate (PEP) to the phosphoryl carrier protein (HPr).</text>
</comment>
<evidence type="ECO:0000256" key="9">
    <source>
        <dbReference type="ARBA" id="ARBA00022490"/>
    </source>
</evidence>
<comment type="subcellular location">
    <subcellularLocation>
        <location evidence="4 17">Cytoplasm</location>
    </subcellularLocation>
</comment>
<dbReference type="InterPro" id="IPR050499">
    <property type="entry name" value="PEP-utilizing_PTS_enzyme"/>
</dbReference>
<dbReference type="PANTHER" id="PTHR46244:SF3">
    <property type="entry name" value="PHOSPHOENOLPYRUVATE-PROTEIN PHOSPHOTRANSFERASE"/>
    <property type="match status" value="1"/>
</dbReference>
<comment type="similarity">
    <text evidence="5 17">Belongs to the PEP-utilizing enzyme family.</text>
</comment>
<dbReference type="Pfam" id="PF02896">
    <property type="entry name" value="PEP-utilizers_C"/>
    <property type="match status" value="1"/>
</dbReference>
<dbReference type="Pfam" id="PF05524">
    <property type="entry name" value="PEP-utilisers_N"/>
    <property type="match status" value="1"/>
</dbReference>
<evidence type="ECO:0000256" key="6">
    <source>
        <dbReference type="ARBA" id="ARBA00012232"/>
    </source>
</evidence>
<organism evidence="24 25">
    <name type="scientific">Paenibacillus larvae subsp. pulvifaciens</name>
    <dbReference type="NCBI Taxonomy" id="1477"/>
    <lineage>
        <taxon>Bacteria</taxon>
        <taxon>Bacillati</taxon>
        <taxon>Bacillota</taxon>
        <taxon>Bacilli</taxon>
        <taxon>Bacillales</taxon>
        <taxon>Paenibacillaceae</taxon>
        <taxon>Paenibacillus</taxon>
    </lineage>
</organism>
<dbReference type="SUPFAM" id="SSF51621">
    <property type="entry name" value="Phosphoenolpyruvate/pyruvate domain"/>
    <property type="match status" value="1"/>
</dbReference>
<dbReference type="GO" id="GO:0046872">
    <property type="term" value="F:metal ion binding"/>
    <property type="evidence" value="ECO:0007669"/>
    <property type="project" value="UniProtKB-KW"/>
</dbReference>
<dbReference type="InterPro" id="IPR036618">
    <property type="entry name" value="PtsI_HPr-bd_sf"/>
</dbReference>
<dbReference type="GO" id="GO:0009401">
    <property type="term" value="P:phosphoenolpyruvate-dependent sugar phosphotransferase system"/>
    <property type="evidence" value="ECO:0007669"/>
    <property type="project" value="UniProtKB-KW"/>
</dbReference>
<evidence type="ECO:0000256" key="5">
    <source>
        <dbReference type="ARBA" id="ARBA00007837"/>
    </source>
</evidence>
<comment type="cofactor">
    <cofactor evidence="2 17 20">
        <name>Mg(2+)</name>
        <dbReference type="ChEBI" id="CHEBI:18420"/>
    </cofactor>
</comment>
<feature type="domain" description="PEP-utilising enzyme mobile" evidence="21">
    <location>
        <begin position="153"/>
        <end position="226"/>
    </location>
</feature>
<feature type="active site" description="Tele-phosphohistidine intermediate" evidence="18">
    <location>
        <position position="190"/>
    </location>
</feature>
<dbReference type="InterPro" id="IPR036637">
    <property type="entry name" value="Phosphohistidine_dom_sf"/>
</dbReference>
<dbReference type="Proteomes" id="UP000192727">
    <property type="component" value="Chromosome"/>
</dbReference>
<dbReference type="InterPro" id="IPR023151">
    <property type="entry name" value="PEP_util_CS"/>
</dbReference>
<feature type="active site" description="Proton donor" evidence="18">
    <location>
        <position position="504"/>
    </location>
</feature>
<evidence type="ECO:0000256" key="17">
    <source>
        <dbReference type="PIRNR" id="PIRNR000732"/>
    </source>
</evidence>
<reference evidence="24 25" key="1">
    <citation type="submission" date="2017-03" db="EMBL/GenBank/DDBJ databases">
        <title>Paenibacillus larvae genome sequencing.</title>
        <authorList>
            <person name="Dingman D.W."/>
        </authorList>
    </citation>
    <scope>NUCLEOTIDE SEQUENCE [LARGE SCALE GENOMIC DNA]</scope>
    <source>
        <strain evidence="24 25">SAG 10367</strain>
    </source>
</reference>
<comment type="catalytic activity">
    <reaction evidence="1 17">
        <text>L-histidyl-[protein] + phosphoenolpyruvate = N(pros)-phospho-L-histidyl-[protein] + pyruvate</text>
        <dbReference type="Rhea" id="RHEA:23880"/>
        <dbReference type="Rhea" id="RHEA-COMP:9745"/>
        <dbReference type="Rhea" id="RHEA-COMP:9746"/>
        <dbReference type="ChEBI" id="CHEBI:15361"/>
        <dbReference type="ChEBI" id="CHEBI:29979"/>
        <dbReference type="ChEBI" id="CHEBI:58702"/>
        <dbReference type="ChEBI" id="CHEBI:64837"/>
        <dbReference type="EC" id="2.7.3.9"/>
    </reaction>
</comment>
<keyword evidence="15 17" id="KW-0460">Magnesium</keyword>
<keyword evidence="13 17" id="KW-0479">Metal-binding</keyword>
<dbReference type="PRINTS" id="PR01736">
    <property type="entry name" value="PHPHTRNFRASE"/>
</dbReference>
<dbReference type="PANTHER" id="PTHR46244">
    <property type="entry name" value="PHOSPHOENOLPYRUVATE-PROTEIN PHOSPHOTRANSFERASE"/>
    <property type="match status" value="1"/>
</dbReference>
<keyword evidence="8 17" id="KW-0813">Transport</keyword>
<gene>
    <name evidence="24" type="ORF">B7C51_17195</name>
</gene>
<dbReference type="AlphaFoldDB" id="A0A1V0UVE2"/>
<evidence type="ECO:0000256" key="4">
    <source>
        <dbReference type="ARBA" id="ARBA00004496"/>
    </source>
</evidence>
<dbReference type="EMBL" id="CP020557">
    <property type="protein sequence ID" value="ARF69175.1"/>
    <property type="molecule type" value="Genomic_DNA"/>
</dbReference>
<evidence type="ECO:0000313" key="25">
    <source>
        <dbReference type="Proteomes" id="UP000192727"/>
    </source>
</evidence>
<feature type="binding site" evidence="19">
    <location>
        <position position="334"/>
    </location>
    <ligand>
        <name>phosphoenolpyruvate</name>
        <dbReference type="ChEBI" id="CHEBI:58702"/>
    </ligand>
</feature>
<dbReference type="PROSITE" id="PS00370">
    <property type="entry name" value="PEP_ENZYMES_PHOS_SITE"/>
    <property type="match status" value="1"/>
</dbReference>
<evidence type="ECO:0000256" key="10">
    <source>
        <dbReference type="ARBA" id="ARBA00022597"/>
    </source>
</evidence>
<keyword evidence="24" id="KW-0670">Pyruvate</keyword>
<keyword evidence="9 17" id="KW-0963">Cytoplasm</keyword>
<dbReference type="GO" id="GO:0008965">
    <property type="term" value="F:phosphoenolpyruvate-protein phosphotransferase activity"/>
    <property type="evidence" value="ECO:0007669"/>
    <property type="project" value="UniProtKB-EC"/>
</dbReference>
<feature type="domain" description="PEP-utilising enzyme C-terminal" evidence="22">
    <location>
        <begin position="253"/>
        <end position="542"/>
    </location>
</feature>
<dbReference type="InterPro" id="IPR008279">
    <property type="entry name" value="PEP-util_enz_mobile_dom"/>
</dbReference>
<keyword evidence="10 17" id="KW-0762">Sugar transport</keyword>
<evidence type="ECO:0000313" key="24">
    <source>
        <dbReference type="EMBL" id="ARF69175.1"/>
    </source>
</evidence>
<name>A0A1V0UVE2_9BACL</name>
<dbReference type="InterPro" id="IPR018274">
    <property type="entry name" value="PEP_util_AS"/>
</dbReference>
<evidence type="ECO:0000256" key="13">
    <source>
        <dbReference type="ARBA" id="ARBA00022723"/>
    </source>
</evidence>
<dbReference type="SUPFAM" id="SSF47831">
    <property type="entry name" value="Enzyme I of the PEP:sugar phosphotransferase system HPr-binding (sub)domain"/>
    <property type="match status" value="1"/>
</dbReference>